<sequence>MISLTTQAIRNRYLLHDKLTEECLQHIRLCQSKCAEFHGRSETLEVRAHIFILSK</sequence>
<accession>A0A9D4EV52</accession>
<proteinExistence type="predicted"/>
<gene>
    <name evidence="1" type="ORF">DPMN_164049</name>
</gene>
<evidence type="ECO:0000313" key="1">
    <source>
        <dbReference type="EMBL" id="KAH3785953.1"/>
    </source>
</evidence>
<dbReference type="Proteomes" id="UP000828390">
    <property type="component" value="Unassembled WGS sequence"/>
</dbReference>
<dbReference type="EMBL" id="JAIWYP010000008">
    <property type="protein sequence ID" value="KAH3785953.1"/>
    <property type="molecule type" value="Genomic_DNA"/>
</dbReference>
<organism evidence="1 2">
    <name type="scientific">Dreissena polymorpha</name>
    <name type="common">Zebra mussel</name>
    <name type="synonym">Mytilus polymorpha</name>
    <dbReference type="NCBI Taxonomy" id="45954"/>
    <lineage>
        <taxon>Eukaryota</taxon>
        <taxon>Metazoa</taxon>
        <taxon>Spiralia</taxon>
        <taxon>Lophotrochozoa</taxon>
        <taxon>Mollusca</taxon>
        <taxon>Bivalvia</taxon>
        <taxon>Autobranchia</taxon>
        <taxon>Heteroconchia</taxon>
        <taxon>Euheterodonta</taxon>
        <taxon>Imparidentia</taxon>
        <taxon>Neoheterodontei</taxon>
        <taxon>Myida</taxon>
        <taxon>Dreissenoidea</taxon>
        <taxon>Dreissenidae</taxon>
        <taxon>Dreissena</taxon>
    </lineage>
</organism>
<comment type="caution">
    <text evidence="1">The sequence shown here is derived from an EMBL/GenBank/DDBJ whole genome shotgun (WGS) entry which is preliminary data.</text>
</comment>
<keyword evidence="2" id="KW-1185">Reference proteome</keyword>
<protein>
    <submittedName>
        <fullName evidence="1">Uncharacterized protein</fullName>
    </submittedName>
</protein>
<reference evidence="1" key="1">
    <citation type="journal article" date="2019" name="bioRxiv">
        <title>The Genome of the Zebra Mussel, Dreissena polymorpha: A Resource for Invasive Species Research.</title>
        <authorList>
            <person name="McCartney M.A."/>
            <person name="Auch B."/>
            <person name="Kono T."/>
            <person name="Mallez S."/>
            <person name="Zhang Y."/>
            <person name="Obille A."/>
            <person name="Becker A."/>
            <person name="Abrahante J.E."/>
            <person name="Garbe J."/>
            <person name="Badalamenti J.P."/>
            <person name="Herman A."/>
            <person name="Mangelson H."/>
            <person name="Liachko I."/>
            <person name="Sullivan S."/>
            <person name="Sone E.D."/>
            <person name="Koren S."/>
            <person name="Silverstein K.A.T."/>
            <person name="Beckman K.B."/>
            <person name="Gohl D.M."/>
        </authorList>
    </citation>
    <scope>NUCLEOTIDE SEQUENCE</scope>
    <source>
        <strain evidence="1">Duluth1</strain>
        <tissue evidence="1">Whole animal</tissue>
    </source>
</reference>
<name>A0A9D4EV52_DREPO</name>
<dbReference type="AlphaFoldDB" id="A0A9D4EV52"/>
<evidence type="ECO:0000313" key="2">
    <source>
        <dbReference type="Proteomes" id="UP000828390"/>
    </source>
</evidence>
<reference evidence="1" key="2">
    <citation type="submission" date="2020-11" db="EMBL/GenBank/DDBJ databases">
        <authorList>
            <person name="McCartney M.A."/>
            <person name="Auch B."/>
            <person name="Kono T."/>
            <person name="Mallez S."/>
            <person name="Becker A."/>
            <person name="Gohl D.M."/>
            <person name="Silverstein K.A.T."/>
            <person name="Koren S."/>
            <person name="Bechman K.B."/>
            <person name="Herman A."/>
            <person name="Abrahante J.E."/>
            <person name="Garbe J."/>
        </authorList>
    </citation>
    <scope>NUCLEOTIDE SEQUENCE</scope>
    <source>
        <strain evidence="1">Duluth1</strain>
        <tissue evidence="1">Whole animal</tissue>
    </source>
</reference>